<keyword evidence="3" id="KW-1185">Reference proteome</keyword>
<comment type="caution">
    <text evidence="2">The sequence shown here is derived from an EMBL/GenBank/DDBJ whole genome shotgun (WGS) entry which is preliminary data.</text>
</comment>
<dbReference type="Proteomes" id="UP001066276">
    <property type="component" value="Chromosome 8"/>
</dbReference>
<sequence>MSHAVRGPLHGVSDTPRSVWRLILGPRLHTPWGGRVPTRVARAGPAGDLGVKGCRTGRLYCSGPPADTTGRTAPHPLPVCRPHDPDPAPGLGAPRRSSRTTAAWARALRPDSKHSV</sequence>
<evidence type="ECO:0000256" key="1">
    <source>
        <dbReference type="SAM" id="MobiDB-lite"/>
    </source>
</evidence>
<proteinExistence type="predicted"/>
<dbReference type="EMBL" id="JANPWB010000012">
    <property type="protein sequence ID" value="KAJ1113058.1"/>
    <property type="molecule type" value="Genomic_DNA"/>
</dbReference>
<feature type="region of interest" description="Disordered" evidence="1">
    <location>
        <begin position="63"/>
        <end position="116"/>
    </location>
</feature>
<dbReference type="AlphaFoldDB" id="A0AAV7NFD3"/>
<gene>
    <name evidence="2" type="ORF">NDU88_001317</name>
</gene>
<accession>A0AAV7NFD3</accession>
<reference evidence="2" key="1">
    <citation type="journal article" date="2022" name="bioRxiv">
        <title>Sequencing and chromosome-scale assembly of the giantPleurodeles waltlgenome.</title>
        <authorList>
            <person name="Brown T."/>
            <person name="Elewa A."/>
            <person name="Iarovenko S."/>
            <person name="Subramanian E."/>
            <person name="Araus A.J."/>
            <person name="Petzold A."/>
            <person name="Susuki M."/>
            <person name="Suzuki K.-i.T."/>
            <person name="Hayashi T."/>
            <person name="Toyoda A."/>
            <person name="Oliveira C."/>
            <person name="Osipova E."/>
            <person name="Leigh N.D."/>
            <person name="Simon A."/>
            <person name="Yun M.H."/>
        </authorList>
    </citation>
    <scope>NUCLEOTIDE SEQUENCE</scope>
    <source>
        <strain evidence="2">20211129_DDA</strain>
        <tissue evidence="2">Liver</tissue>
    </source>
</reference>
<protein>
    <submittedName>
        <fullName evidence="2">Uncharacterized protein</fullName>
    </submittedName>
</protein>
<evidence type="ECO:0000313" key="2">
    <source>
        <dbReference type="EMBL" id="KAJ1113058.1"/>
    </source>
</evidence>
<organism evidence="2 3">
    <name type="scientific">Pleurodeles waltl</name>
    <name type="common">Iberian ribbed newt</name>
    <dbReference type="NCBI Taxonomy" id="8319"/>
    <lineage>
        <taxon>Eukaryota</taxon>
        <taxon>Metazoa</taxon>
        <taxon>Chordata</taxon>
        <taxon>Craniata</taxon>
        <taxon>Vertebrata</taxon>
        <taxon>Euteleostomi</taxon>
        <taxon>Amphibia</taxon>
        <taxon>Batrachia</taxon>
        <taxon>Caudata</taxon>
        <taxon>Salamandroidea</taxon>
        <taxon>Salamandridae</taxon>
        <taxon>Pleurodelinae</taxon>
        <taxon>Pleurodeles</taxon>
    </lineage>
</organism>
<feature type="compositionally biased region" description="Low complexity" evidence="1">
    <location>
        <begin position="93"/>
        <end position="107"/>
    </location>
</feature>
<name>A0AAV7NFD3_PLEWA</name>
<evidence type="ECO:0000313" key="3">
    <source>
        <dbReference type="Proteomes" id="UP001066276"/>
    </source>
</evidence>